<evidence type="ECO:0000256" key="3">
    <source>
        <dbReference type="ARBA" id="ARBA00017641"/>
    </source>
</evidence>
<dbReference type="PANTHER" id="PTHR12356">
    <property type="entry name" value="NUCLEAR MOVEMENT PROTEIN NUDC"/>
    <property type="match status" value="1"/>
</dbReference>
<accession>A0A1I7X8C6</accession>
<evidence type="ECO:0000256" key="2">
    <source>
        <dbReference type="ARBA" id="ARBA00010513"/>
    </source>
</evidence>
<feature type="region of interest" description="Disordered" evidence="7">
    <location>
        <begin position="348"/>
        <end position="389"/>
    </location>
</feature>
<dbReference type="InterPro" id="IPR007052">
    <property type="entry name" value="CS_dom"/>
</dbReference>
<dbReference type="Gene3D" id="2.60.40.790">
    <property type="match status" value="1"/>
</dbReference>
<dbReference type="GO" id="GO:0005737">
    <property type="term" value="C:cytoplasm"/>
    <property type="evidence" value="ECO:0007669"/>
    <property type="project" value="UniProtKB-SubCell"/>
</dbReference>
<evidence type="ECO:0000259" key="8">
    <source>
        <dbReference type="PROSITE" id="PS51203"/>
    </source>
</evidence>
<evidence type="ECO:0000313" key="10">
    <source>
        <dbReference type="WBParaSite" id="Hba_13834"/>
    </source>
</evidence>
<dbReference type="Proteomes" id="UP000095283">
    <property type="component" value="Unplaced"/>
</dbReference>
<keyword evidence="5" id="KW-0597">Phosphoprotein</keyword>
<proteinExistence type="inferred from homology"/>
<evidence type="ECO:0000256" key="1">
    <source>
        <dbReference type="ARBA" id="ARBA00004496"/>
    </source>
</evidence>
<dbReference type="PANTHER" id="PTHR12356:SF3">
    <property type="entry name" value="NUCLEAR MIGRATION PROTEIN NUDC"/>
    <property type="match status" value="1"/>
</dbReference>
<feature type="compositionally biased region" description="Basic and acidic residues" evidence="7">
    <location>
        <begin position="359"/>
        <end position="371"/>
    </location>
</feature>
<dbReference type="InterPro" id="IPR037898">
    <property type="entry name" value="NudC_fam"/>
</dbReference>
<dbReference type="Pfam" id="PF14050">
    <property type="entry name" value="Nudc_N"/>
    <property type="match status" value="1"/>
</dbReference>
<comment type="subcellular location">
    <subcellularLocation>
        <location evidence="1">Cytoplasm</location>
    </subcellularLocation>
</comment>
<protein>
    <recommendedName>
        <fullName evidence="3">Nuclear migration protein nudC</fullName>
    </recommendedName>
    <alternativeName>
        <fullName evidence="6">Nuclear distribution protein C homolog</fullName>
    </alternativeName>
</protein>
<sequence>MATTNLAPSSSCVNEMFYSTYFPRLTILRSPSDSYQMNLMAKCLCLKNLEIAVGIAKQLFWLHKLVFLVNLIPLTRKYEKWLHKEKETLSSHLLIICCAYIHGRVYSESMKTGLKKKPDRRWQIVIVKEKRELLHDVRLELRNECENLLPVIRFQINSRMKIYSTMERNKKVIYICIYIYIFSVLDPSLESRPYLSCLVSEELADDENVESTVCTQSGNQNNANIQGDEQMTDMDKYDTVLLSLAQQMRGGVPELFDVIFSFLSRKTDFYTGAGLDEAKAMVLSAFDKHSQEAIKQATEARQRKDEQERKLIERRATQKAKEEAQFKAMAENKVKEITDAEAVEFEKKHGSQRVLSGDNKNEDIVEEPIQKEDEENDDGKMAPNAGNGADLENYQWTQTLQEVEVRIPFKVGFAIKSRDVEVRIEKAHLYVGLKGHAPVINGALKAPVKVENSAWVLEDKKNVVITLEKVGKVLFSSSLKYLRLVFLRFFLINYGFSKY</sequence>
<keyword evidence="4" id="KW-0963">Cytoplasm</keyword>
<feature type="domain" description="CS" evidence="8">
    <location>
        <begin position="389"/>
        <end position="480"/>
    </location>
</feature>
<dbReference type="SUPFAM" id="SSF49764">
    <property type="entry name" value="HSP20-like chaperones"/>
    <property type="match status" value="1"/>
</dbReference>
<evidence type="ECO:0000256" key="5">
    <source>
        <dbReference type="ARBA" id="ARBA00022553"/>
    </source>
</evidence>
<evidence type="ECO:0000313" key="9">
    <source>
        <dbReference type="Proteomes" id="UP000095283"/>
    </source>
</evidence>
<dbReference type="GO" id="GO:0006457">
    <property type="term" value="P:protein folding"/>
    <property type="evidence" value="ECO:0007669"/>
    <property type="project" value="TreeGrafter"/>
</dbReference>
<dbReference type="PROSITE" id="PS51203">
    <property type="entry name" value="CS"/>
    <property type="match status" value="1"/>
</dbReference>
<dbReference type="InterPro" id="IPR008978">
    <property type="entry name" value="HSP20-like_chaperone"/>
</dbReference>
<evidence type="ECO:0000256" key="7">
    <source>
        <dbReference type="SAM" id="MobiDB-lite"/>
    </source>
</evidence>
<reference evidence="10" key="1">
    <citation type="submission" date="2016-11" db="UniProtKB">
        <authorList>
            <consortium name="WormBaseParasite"/>
        </authorList>
    </citation>
    <scope>IDENTIFICATION</scope>
</reference>
<keyword evidence="9" id="KW-1185">Reference proteome</keyword>
<evidence type="ECO:0000256" key="6">
    <source>
        <dbReference type="ARBA" id="ARBA00030427"/>
    </source>
</evidence>
<dbReference type="Pfam" id="PF04969">
    <property type="entry name" value="CS"/>
    <property type="match status" value="1"/>
</dbReference>
<dbReference type="GO" id="GO:0051082">
    <property type="term" value="F:unfolded protein binding"/>
    <property type="evidence" value="ECO:0007669"/>
    <property type="project" value="TreeGrafter"/>
</dbReference>
<comment type="similarity">
    <text evidence="2">Belongs to the nudC family.</text>
</comment>
<name>A0A1I7X8C6_HETBA</name>
<organism evidence="9 10">
    <name type="scientific">Heterorhabditis bacteriophora</name>
    <name type="common">Entomopathogenic nematode worm</name>
    <dbReference type="NCBI Taxonomy" id="37862"/>
    <lineage>
        <taxon>Eukaryota</taxon>
        <taxon>Metazoa</taxon>
        <taxon>Ecdysozoa</taxon>
        <taxon>Nematoda</taxon>
        <taxon>Chromadorea</taxon>
        <taxon>Rhabditida</taxon>
        <taxon>Rhabditina</taxon>
        <taxon>Rhabditomorpha</taxon>
        <taxon>Strongyloidea</taxon>
        <taxon>Heterorhabditidae</taxon>
        <taxon>Heterorhabditis</taxon>
    </lineage>
</organism>
<dbReference type="InterPro" id="IPR025934">
    <property type="entry name" value="NudC_N_dom"/>
</dbReference>
<dbReference type="WBParaSite" id="Hba_13834">
    <property type="protein sequence ID" value="Hba_13834"/>
    <property type="gene ID" value="Hba_13834"/>
</dbReference>
<dbReference type="AlphaFoldDB" id="A0A1I7X8C6"/>
<evidence type="ECO:0000256" key="4">
    <source>
        <dbReference type="ARBA" id="ARBA00022490"/>
    </source>
</evidence>